<proteinExistence type="predicted"/>
<comment type="caution">
    <text evidence="1">The sequence shown here is derived from an EMBL/GenBank/DDBJ whole genome shotgun (WGS) entry which is preliminary data.</text>
</comment>
<organism evidence="1 2">
    <name type="scientific">Canavalia gladiata</name>
    <name type="common">Sword bean</name>
    <name type="synonym">Dolichos gladiatus</name>
    <dbReference type="NCBI Taxonomy" id="3824"/>
    <lineage>
        <taxon>Eukaryota</taxon>
        <taxon>Viridiplantae</taxon>
        <taxon>Streptophyta</taxon>
        <taxon>Embryophyta</taxon>
        <taxon>Tracheophyta</taxon>
        <taxon>Spermatophyta</taxon>
        <taxon>Magnoliopsida</taxon>
        <taxon>eudicotyledons</taxon>
        <taxon>Gunneridae</taxon>
        <taxon>Pentapetalae</taxon>
        <taxon>rosids</taxon>
        <taxon>fabids</taxon>
        <taxon>Fabales</taxon>
        <taxon>Fabaceae</taxon>
        <taxon>Papilionoideae</taxon>
        <taxon>50 kb inversion clade</taxon>
        <taxon>NPAAA clade</taxon>
        <taxon>indigoferoid/millettioid clade</taxon>
        <taxon>Phaseoleae</taxon>
        <taxon>Canavalia</taxon>
    </lineage>
</organism>
<dbReference type="Proteomes" id="UP001367508">
    <property type="component" value="Unassembled WGS sequence"/>
</dbReference>
<evidence type="ECO:0000313" key="1">
    <source>
        <dbReference type="EMBL" id="KAK7337689.1"/>
    </source>
</evidence>
<keyword evidence="2" id="KW-1185">Reference proteome</keyword>
<dbReference type="EMBL" id="JAYMYQ010000004">
    <property type="protein sequence ID" value="KAK7337689.1"/>
    <property type="molecule type" value="Genomic_DNA"/>
</dbReference>
<gene>
    <name evidence="1" type="ORF">VNO77_18274</name>
</gene>
<reference evidence="1 2" key="1">
    <citation type="submission" date="2024-01" db="EMBL/GenBank/DDBJ databases">
        <title>The genomes of 5 underutilized Papilionoideae crops provide insights into root nodulation and disease resistanc.</title>
        <authorList>
            <person name="Jiang F."/>
        </authorList>
    </citation>
    <scope>NUCLEOTIDE SEQUENCE [LARGE SCALE GENOMIC DNA]</scope>
    <source>
        <strain evidence="1">LVBAO_FW01</strain>
        <tissue evidence="1">Leaves</tissue>
    </source>
</reference>
<accession>A0AAN9LNX2</accession>
<protein>
    <submittedName>
        <fullName evidence="1">Uncharacterized protein</fullName>
    </submittedName>
</protein>
<dbReference type="AlphaFoldDB" id="A0AAN9LNX2"/>
<sequence>MEQRVDPTLGKALALRWAQHQGAEWNLENVKVETDAVVIYSAMWGKTLQSTIFRIIQDCLYLASNFPSLVRRDANAIGYRSVSITVLNKQPVWWILYSLNIVLHLIEPEAFVS</sequence>
<name>A0AAN9LNX2_CANGL</name>
<evidence type="ECO:0000313" key="2">
    <source>
        <dbReference type="Proteomes" id="UP001367508"/>
    </source>
</evidence>